<evidence type="ECO:0000256" key="3">
    <source>
        <dbReference type="ARBA" id="ARBA00022617"/>
    </source>
</evidence>
<dbReference type="PANTHER" id="PTHR47947:SF62">
    <property type="entry name" value="CYTOCHROME P450, FAMILY 81, SUBFAMILY D, POLYPEPTIDE 5"/>
    <property type="match status" value="1"/>
</dbReference>
<evidence type="ECO:0000256" key="5">
    <source>
        <dbReference type="ARBA" id="ARBA00022723"/>
    </source>
</evidence>
<evidence type="ECO:0000313" key="13">
    <source>
        <dbReference type="EMBL" id="KAK2657561.1"/>
    </source>
</evidence>
<keyword evidence="4 12" id="KW-0812">Transmembrane</keyword>
<evidence type="ECO:0000256" key="12">
    <source>
        <dbReference type="SAM" id="Phobius"/>
    </source>
</evidence>
<accession>A0AAD9XE76</accession>
<dbReference type="PROSITE" id="PS00086">
    <property type="entry name" value="CYTOCHROME_P450"/>
    <property type="match status" value="2"/>
</dbReference>
<dbReference type="Pfam" id="PF00067">
    <property type="entry name" value="p450"/>
    <property type="match status" value="2"/>
</dbReference>
<evidence type="ECO:0000256" key="4">
    <source>
        <dbReference type="ARBA" id="ARBA00022692"/>
    </source>
</evidence>
<dbReference type="CDD" id="cd20653">
    <property type="entry name" value="CYP81"/>
    <property type="match status" value="2"/>
</dbReference>
<keyword evidence="5 11" id="KW-0479">Metal-binding</keyword>
<dbReference type="Gene3D" id="1.10.630.10">
    <property type="entry name" value="Cytochrome P450"/>
    <property type="match status" value="2"/>
</dbReference>
<feature type="binding site" description="axial binding residue" evidence="11">
    <location>
        <position position="942"/>
    </location>
    <ligand>
        <name>heme</name>
        <dbReference type="ChEBI" id="CHEBI:30413"/>
    </ligand>
    <ligandPart>
        <name>Fe</name>
        <dbReference type="ChEBI" id="CHEBI:18248"/>
    </ligandPart>
</feature>
<protein>
    <recommendedName>
        <fullName evidence="15">Cytochrome P450</fullName>
    </recommendedName>
</protein>
<evidence type="ECO:0000256" key="10">
    <source>
        <dbReference type="ARBA" id="ARBA00023136"/>
    </source>
</evidence>
<keyword evidence="7" id="KW-0560">Oxidoreductase</keyword>
<proteinExistence type="inferred from homology"/>
<sequence>MEDTTIFYSSVSLLFLIFVFKLWFQPTTHRSKNLPPSPRPSLPVIGHLHLLKHPMHRTFHKLAKKYGPIFSLRFGSRLVVVVSSASAAEECFTKNDIVFANRPKLLLGKHIGYNNTTLTLAPYGDHWRNLRRITAIEVFSSKRLNMFLSIRSDETKRLLEKLSRVSSQGGFSKVELKTMFSELTFNIMMRMIAGKRYYGDDVENEKEARRFRKIMKEALSYGGASNPRDFLPILNWIDGGDFTSKVVSLSKRVDEFLQGLIDEHRIKKAGLESTNTMIDHLLSLQESEPDYHTDQIIKGLILVMLLAGTDTSAVTLEWAMTNLVNNPKVLEKAKAELDDQVGQECLINESDVFKLQYLQSIISETLRLCPAAPLLVPHMSSDNCTVGEYDVPCDTILLVNAWAIHRDPKLWDEPDSFKPERFETGEGETRKLMPFGLGRRSCPGSGLAQRVVGLALGSLIQCFEWERIGDEKVDMTEGKGVTVPKADPLEVLSRQELQLNMEDTTIFYLSVTLLLLIFVFKLWFLPTTHRRKNLPPSPRPSLPVIGHLHLLKHPIHRTFHSLAKEYGPIFSLRFGSRLVVVVSSASAAEECFTKNDIVFANRPKLLLGKHIGYNHTTLAQAPYGDHWRNLRRFTAIEVFSSNRLNMFLSIRRDETKRLLEKLSRLSSQGGFSQVELKTMFSELTFNIMMRMVAGKRYYGDDVEDEEEARRFRSIMKEAASYGGVSNPRDFVPILNWIDGGDFKNKMVSLGKRVDEFLQGLIDEHRIKKAGLESTNTMIDHLLSLQESQPEYYTDQIIKGLILVLLIAGTSTSSVTIEWAMSNLVNNPEVLKKARDELNDQVGQERLIDESDVLKLQYLQSIISETLRLYPAAPLLVPHMSSDDCTVGGYDVPRNTILLVNAWAIHRDPKMWDEPHSFKPERFEIREDEARKLMPFGLGRRSCPGSGLAQRVVGLALGSLIQCFEWERVDEEKVDMTEGRGITMPKADPLVVLCKARPITNSFLVA</sequence>
<keyword evidence="14" id="KW-1185">Reference proteome</keyword>
<evidence type="ECO:0008006" key="15">
    <source>
        <dbReference type="Google" id="ProtNLM"/>
    </source>
</evidence>
<keyword evidence="10 12" id="KW-0472">Membrane</keyword>
<evidence type="ECO:0000256" key="11">
    <source>
        <dbReference type="PIRSR" id="PIRSR602401-1"/>
    </source>
</evidence>
<organism evidence="13 14">
    <name type="scientific">Dipteronia dyeriana</name>
    <dbReference type="NCBI Taxonomy" id="168575"/>
    <lineage>
        <taxon>Eukaryota</taxon>
        <taxon>Viridiplantae</taxon>
        <taxon>Streptophyta</taxon>
        <taxon>Embryophyta</taxon>
        <taxon>Tracheophyta</taxon>
        <taxon>Spermatophyta</taxon>
        <taxon>Magnoliopsida</taxon>
        <taxon>eudicotyledons</taxon>
        <taxon>Gunneridae</taxon>
        <taxon>Pentapetalae</taxon>
        <taxon>rosids</taxon>
        <taxon>malvids</taxon>
        <taxon>Sapindales</taxon>
        <taxon>Sapindaceae</taxon>
        <taxon>Hippocastanoideae</taxon>
        <taxon>Acereae</taxon>
        <taxon>Dipteronia</taxon>
    </lineage>
</organism>
<dbReference type="PANTHER" id="PTHR47947">
    <property type="entry name" value="CYTOCHROME P450 82C3-RELATED"/>
    <property type="match status" value="1"/>
</dbReference>
<keyword evidence="8 11" id="KW-0408">Iron</keyword>
<evidence type="ECO:0000313" key="14">
    <source>
        <dbReference type="Proteomes" id="UP001280121"/>
    </source>
</evidence>
<dbReference type="GO" id="GO:0005506">
    <property type="term" value="F:iron ion binding"/>
    <property type="evidence" value="ECO:0007669"/>
    <property type="project" value="InterPro"/>
</dbReference>
<dbReference type="PRINTS" id="PR00385">
    <property type="entry name" value="P450"/>
</dbReference>
<dbReference type="SUPFAM" id="SSF48264">
    <property type="entry name" value="Cytochrome P450"/>
    <property type="match status" value="2"/>
</dbReference>
<dbReference type="GO" id="GO:0004497">
    <property type="term" value="F:monooxygenase activity"/>
    <property type="evidence" value="ECO:0007669"/>
    <property type="project" value="UniProtKB-KW"/>
</dbReference>
<dbReference type="InterPro" id="IPR036396">
    <property type="entry name" value="Cyt_P450_sf"/>
</dbReference>
<evidence type="ECO:0000256" key="7">
    <source>
        <dbReference type="ARBA" id="ARBA00023002"/>
    </source>
</evidence>
<feature type="transmembrane region" description="Helical" evidence="12">
    <location>
        <begin position="506"/>
        <end position="525"/>
    </location>
</feature>
<dbReference type="AlphaFoldDB" id="A0AAD9XE76"/>
<dbReference type="EMBL" id="JANJYI010000003">
    <property type="protein sequence ID" value="KAK2657561.1"/>
    <property type="molecule type" value="Genomic_DNA"/>
</dbReference>
<dbReference type="GO" id="GO:0016705">
    <property type="term" value="F:oxidoreductase activity, acting on paired donors, with incorporation or reduction of molecular oxygen"/>
    <property type="evidence" value="ECO:0007669"/>
    <property type="project" value="InterPro"/>
</dbReference>
<name>A0AAD9XE76_9ROSI</name>
<comment type="caution">
    <text evidence="13">The sequence shown here is derived from an EMBL/GenBank/DDBJ whole genome shotgun (WGS) entry which is preliminary data.</text>
</comment>
<dbReference type="FunFam" id="1.10.630.10:FF:000023">
    <property type="entry name" value="Cytochrome P450 family protein"/>
    <property type="match status" value="2"/>
</dbReference>
<keyword evidence="3 11" id="KW-0349">Heme</keyword>
<evidence type="ECO:0000256" key="9">
    <source>
        <dbReference type="ARBA" id="ARBA00023033"/>
    </source>
</evidence>
<dbReference type="InterPro" id="IPR050651">
    <property type="entry name" value="Plant_Cytochrome_P450_Monoox"/>
</dbReference>
<comment type="cofactor">
    <cofactor evidence="11">
        <name>heme</name>
        <dbReference type="ChEBI" id="CHEBI:30413"/>
    </cofactor>
</comment>
<evidence type="ECO:0000256" key="1">
    <source>
        <dbReference type="ARBA" id="ARBA00004167"/>
    </source>
</evidence>
<dbReference type="PRINTS" id="PR00463">
    <property type="entry name" value="EP450I"/>
</dbReference>
<gene>
    <name evidence="13" type="ORF">Ddye_010613</name>
</gene>
<keyword evidence="6 12" id="KW-1133">Transmembrane helix</keyword>
<evidence type="ECO:0000256" key="6">
    <source>
        <dbReference type="ARBA" id="ARBA00022989"/>
    </source>
</evidence>
<dbReference type="GO" id="GO:0020037">
    <property type="term" value="F:heme binding"/>
    <property type="evidence" value="ECO:0007669"/>
    <property type="project" value="InterPro"/>
</dbReference>
<dbReference type="InterPro" id="IPR002401">
    <property type="entry name" value="Cyt_P450_E_grp-I"/>
</dbReference>
<dbReference type="InterPro" id="IPR017972">
    <property type="entry name" value="Cyt_P450_CS"/>
</dbReference>
<keyword evidence="9" id="KW-0503">Monooxygenase</keyword>
<feature type="transmembrane region" description="Helical" evidence="12">
    <location>
        <begin position="6"/>
        <end position="24"/>
    </location>
</feature>
<dbReference type="Proteomes" id="UP001280121">
    <property type="component" value="Unassembled WGS sequence"/>
</dbReference>
<reference evidence="13" key="1">
    <citation type="journal article" date="2023" name="Plant J.">
        <title>Genome sequences and population genomics provide insights into the demographic history, inbreeding, and mutation load of two 'living fossil' tree species of Dipteronia.</title>
        <authorList>
            <person name="Feng Y."/>
            <person name="Comes H.P."/>
            <person name="Chen J."/>
            <person name="Zhu S."/>
            <person name="Lu R."/>
            <person name="Zhang X."/>
            <person name="Li P."/>
            <person name="Qiu J."/>
            <person name="Olsen K.M."/>
            <person name="Qiu Y."/>
        </authorList>
    </citation>
    <scope>NUCLEOTIDE SEQUENCE</scope>
    <source>
        <strain evidence="13">KIB01</strain>
    </source>
</reference>
<dbReference type="GO" id="GO:0016020">
    <property type="term" value="C:membrane"/>
    <property type="evidence" value="ECO:0007669"/>
    <property type="project" value="UniProtKB-SubCell"/>
</dbReference>
<evidence type="ECO:0000256" key="8">
    <source>
        <dbReference type="ARBA" id="ARBA00023004"/>
    </source>
</evidence>
<evidence type="ECO:0000256" key="2">
    <source>
        <dbReference type="ARBA" id="ARBA00010617"/>
    </source>
</evidence>
<comment type="similarity">
    <text evidence="2">Belongs to the cytochrome P450 family.</text>
</comment>
<dbReference type="InterPro" id="IPR001128">
    <property type="entry name" value="Cyt_P450"/>
</dbReference>
<comment type="subcellular location">
    <subcellularLocation>
        <location evidence="1">Membrane</location>
        <topology evidence="1">Single-pass membrane protein</topology>
    </subcellularLocation>
</comment>